<protein>
    <submittedName>
        <fullName evidence="3">Uncharacterized protein</fullName>
    </submittedName>
</protein>
<evidence type="ECO:0000256" key="2">
    <source>
        <dbReference type="SAM" id="Phobius"/>
    </source>
</evidence>
<keyword evidence="2" id="KW-0812">Transmembrane</keyword>
<feature type="compositionally biased region" description="Basic and acidic residues" evidence="1">
    <location>
        <begin position="109"/>
        <end position="129"/>
    </location>
</feature>
<dbReference type="AlphaFoldDB" id="A0A916NT08"/>
<evidence type="ECO:0000256" key="1">
    <source>
        <dbReference type="SAM" id="MobiDB-lite"/>
    </source>
</evidence>
<evidence type="ECO:0000313" key="4">
    <source>
        <dbReference type="Proteomes" id="UP000683507"/>
    </source>
</evidence>
<organism evidence="3 4">
    <name type="scientific">Parvicella tangerina</name>
    <dbReference type="NCBI Taxonomy" id="2829795"/>
    <lineage>
        <taxon>Bacteria</taxon>
        <taxon>Pseudomonadati</taxon>
        <taxon>Bacteroidota</taxon>
        <taxon>Flavobacteriia</taxon>
        <taxon>Flavobacteriales</taxon>
        <taxon>Parvicellaceae</taxon>
        <taxon>Parvicella</taxon>
    </lineage>
</organism>
<keyword evidence="4" id="KW-1185">Reference proteome</keyword>
<reference evidence="3" key="1">
    <citation type="submission" date="2021-04" db="EMBL/GenBank/DDBJ databases">
        <authorList>
            <person name="Rodrigo-Torres L."/>
            <person name="Arahal R. D."/>
            <person name="Lucena T."/>
        </authorList>
    </citation>
    <scope>NUCLEOTIDE SEQUENCE</scope>
    <source>
        <strain evidence="3">AS29M-1</strain>
    </source>
</reference>
<proteinExistence type="predicted"/>
<name>A0A916NT08_9FLAO</name>
<gene>
    <name evidence="3" type="ORF">CRYO30217_02621</name>
</gene>
<keyword evidence="2" id="KW-0472">Membrane</keyword>
<feature type="transmembrane region" description="Helical" evidence="2">
    <location>
        <begin position="6"/>
        <end position="22"/>
    </location>
</feature>
<dbReference type="Proteomes" id="UP000683507">
    <property type="component" value="Chromosome"/>
</dbReference>
<evidence type="ECO:0000313" key="3">
    <source>
        <dbReference type="EMBL" id="CAG5085002.1"/>
    </source>
</evidence>
<feature type="transmembrane region" description="Helical" evidence="2">
    <location>
        <begin position="53"/>
        <end position="72"/>
    </location>
</feature>
<feature type="region of interest" description="Disordered" evidence="1">
    <location>
        <begin position="109"/>
        <end position="136"/>
    </location>
</feature>
<dbReference type="KEGG" id="ptan:CRYO30217_02621"/>
<sequence>MVSLLLFAYGFLWLVSFFFILTKERYINRFLQILHTCYFVLFIQMRYEWQEFPVLFIGVELVTAVYFTYRFLKVYEKEEVPAMIAHLQPKVRRNIEQFQKTVDQVFADNKEREENKKKTDLGISDRTKLDTNPQNQ</sequence>
<dbReference type="EMBL" id="OU015584">
    <property type="protein sequence ID" value="CAG5085002.1"/>
    <property type="molecule type" value="Genomic_DNA"/>
</dbReference>
<accession>A0A916NT08</accession>
<keyword evidence="2" id="KW-1133">Transmembrane helix</keyword>